<protein>
    <recommendedName>
        <fullName evidence="3">CCHC-type domain-containing protein</fullName>
    </recommendedName>
</protein>
<reference evidence="4 5" key="1">
    <citation type="journal article" date="2020" name="bioRxiv">
        <title>Sequence and annotation of 42 cannabis genomes reveals extensive copy number variation in cannabinoid synthesis and pathogen resistance genes.</title>
        <authorList>
            <person name="Mckernan K.J."/>
            <person name="Helbert Y."/>
            <person name="Kane L.T."/>
            <person name="Ebling H."/>
            <person name="Zhang L."/>
            <person name="Liu B."/>
            <person name="Eaton Z."/>
            <person name="Mclaughlin S."/>
            <person name="Kingan S."/>
            <person name="Baybayan P."/>
            <person name="Concepcion G."/>
            <person name="Jordan M."/>
            <person name="Riva A."/>
            <person name="Barbazuk W."/>
            <person name="Harkins T."/>
        </authorList>
    </citation>
    <scope>NUCLEOTIDE SEQUENCE [LARGE SCALE GENOMIC DNA]</scope>
    <source>
        <strain evidence="5">cv. Jamaican Lion 4</strain>
        <tissue evidence="4">Leaf</tissue>
    </source>
</reference>
<comment type="caution">
    <text evidence="4">The sequence shown here is derived from an EMBL/GenBank/DDBJ whole genome shotgun (WGS) entry which is preliminary data.</text>
</comment>
<feature type="domain" description="CCHC-type" evidence="3">
    <location>
        <begin position="210"/>
        <end position="223"/>
    </location>
</feature>
<dbReference type="Pfam" id="PF14392">
    <property type="entry name" value="zf-CCHC_4"/>
    <property type="match status" value="1"/>
</dbReference>
<evidence type="ECO:0000256" key="1">
    <source>
        <dbReference type="PROSITE-ProRule" id="PRU00047"/>
    </source>
</evidence>
<dbReference type="InterPro" id="IPR001878">
    <property type="entry name" value="Znf_CCHC"/>
</dbReference>
<evidence type="ECO:0000259" key="3">
    <source>
        <dbReference type="PROSITE" id="PS50158"/>
    </source>
</evidence>
<sequence length="477" mass="52441">MALVNATKQGIKGKCLSIDDASVALVPCASAVKALSSFCLYGKIVPPMSVESSIVQEYTLNAWERHVTVGALEGLKNINCYVFGFKNAEDSKWALDNAPRCVKGYTLVLSSWTPRVGNEYAITSLKVWVQFHLLPREYFSKENGELSGAQAGKVLSVDFSDDTPAAWSNCLRAHVEINIEDPLVSGCFFDLSDGVKRWVQFKYEKIGIFCFHCGRLGHQRRGCGLSSPDTILNLVGIPFPLYGPWLFSNSSYSDVFSGATSIGARKQSKKERRLDASPPAIPACMKGLEKPVGPGVELCGEASVGFNMANGHGSSSINAQETNVIFYEGRVLSNFFQAQDTFLQELKMFGNLDLFEIKNLGGDIGVKTSSEQNERTTPIKKRKMLESSTPLHYRPWKIQRPPPKVVRDFPLDREARIVSGHGASLSEERSGQESSDNFRSPPRSFFSKTGDGESATDWFSSPAESYPRAVASPRQSA</sequence>
<gene>
    <name evidence="4" type="ORF">G4B88_000822</name>
</gene>
<proteinExistence type="predicted"/>
<dbReference type="PANTHER" id="PTHR31286">
    <property type="entry name" value="GLYCINE-RICH CELL WALL STRUCTURAL PROTEIN 1.8-LIKE"/>
    <property type="match status" value="1"/>
</dbReference>
<keyword evidence="1" id="KW-0863">Zinc-finger</keyword>
<feature type="region of interest" description="Disordered" evidence="2">
    <location>
        <begin position="420"/>
        <end position="477"/>
    </location>
</feature>
<dbReference type="InterPro" id="IPR040256">
    <property type="entry name" value="At4g02000-like"/>
</dbReference>
<organism evidence="4 5">
    <name type="scientific">Cannabis sativa</name>
    <name type="common">Hemp</name>
    <name type="synonym">Marijuana</name>
    <dbReference type="NCBI Taxonomy" id="3483"/>
    <lineage>
        <taxon>Eukaryota</taxon>
        <taxon>Viridiplantae</taxon>
        <taxon>Streptophyta</taxon>
        <taxon>Embryophyta</taxon>
        <taxon>Tracheophyta</taxon>
        <taxon>Spermatophyta</taxon>
        <taxon>Magnoliopsida</taxon>
        <taxon>eudicotyledons</taxon>
        <taxon>Gunneridae</taxon>
        <taxon>Pentapetalae</taxon>
        <taxon>rosids</taxon>
        <taxon>fabids</taxon>
        <taxon>Rosales</taxon>
        <taxon>Cannabaceae</taxon>
        <taxon>Cannabis</taxon>
    </lineage>
</organism>
<dbReference type="EMBL" id="JAATIQ010000011">
    <property type="protein sequence ID" value="KAF4401774.1"/>
    <property type="molecule type" value="Genomic_DNA"/>
</dbReference>
<evidence type="ECO:0000313" key="5">
    <source>
        <dbReference type="Proteomes" id="UP000583929"/>
    </source>
</evidence>
<name>A0A7J6I2J9_CANSA</name>
<keyword evidence="5" id="KW-1185">Reference proteome</keyword>
<keyword evidence="1" id="KW-0479">Metal-binding</keyword>
<dbReference type="InterPro" id="IPR025836">
    <property type="entry name" value="Zn_knuckle_CX2CX4HX4C"/>
</dbReference>
<dbReference type="AlphaFoldDB" id="A0A7J6I2J9"/>
<dbReference type="GO" id="GO:0008270">
    <property type="term" value="F:zinc ion binding"/>
    <property type="evidence" value="ECO:0007669"/>
    <property type="project" value="UniProtKB-KW"/>
</dbReference>
<keyword evidence="1" id="KW-0862">Zinc</keyword>
<dbReference type="PROSITE" id="PS50158">
    <property type="entry name" value="ZF_CCHC"/>
    <property type="match status" value="1"/>
</dbReference>
<evidence type="ECO:0000313" key="4">
    <source>
        <dbReference type="EMBL" id="KAF4401774.1"/>
    </source>
</evidence>
<evidence type="ECO:0000256" key="2">
    <source>
        <dbReference type="SAM" id="MobiDB-lite"/>
    </source>
</evidence>
<dbReference type="Proteomes" id="UP000583929">
    <property type="component" value="Unassembled WGS sequence"/>
</dbReference>
<dbReference type="PANTHER" id="PTHR31286:SF167">
    <property type="entry name" value="OS09G0268800 PROTEIN"/>
    <property type="match status" value="1"/>
</dbReference>
<dbReference type="GO" id="GO:0003676">
    <property type="term" value="F:nucleic acid binding"/>
    <property type="evidence" value="ECO:0007669"/>
    <property type="project" value="InterPro"/>
</dbReference>
<accession>A0A7J6I2J9</accession>